<sequence length="133" mass="15257">MLRFILFFGLLWASSLDSLAQQFQNLGRVQAPANFENIHVQPLFQDSLSSGFVIFIKKEVKLHLHEHHTESVYILEGYGEMIVENTLLNVKAGDYIFLPKNTPHAVYVKSEIPLKVLSIQSPRFDGSDRIWLD</sequence>
<organism evidence="3 4">
    <name type="scientific">Shiella aurantiaca</name>
    <dbReference type="NCBI Taxonomy" id="3058365"/>
    <lineage>
        <taxon>Bacteria</taxon>
        <taxon>Pseudomonadati</taxon>
        <taxon>Bacteroidota</taxon>
        <taxon>Cytophagia</taxon>
        <taxon>Cytophagales</taxon>
        <taxon>Shiellaceae</taxon>
        <taxon>Shiella</taxon>
    </lineage>
</organism>
<keyword evidence="4" id="KW-1185">Reference proteome</keyword>
<accession>A0ABT8F5E0</accession>
<dbReference type="PANTHER" id="PTHR43346">
    <property type="entry name" value="LIGAND BINDING DOMAIN PROTEIN, PUTATIVE (AFU_ORTHOLOGUE AFUA_6G14370)-RELATED"/>
    <property type="match status" value="1"/>
</dbReference>
<protein>
    <submittedName>
        <fullName evidence="3">Cupin domain-containing protein</fullName>
    </submittedName>
</protein>
<dbReference type="InterPro" id="IPR011051">
    <property type="entry name" value="RmlC_Cupin_sf"/>
</dbReference>
<evidence type="ECO:0000256" key="1">
    <source>
        <dbReference type="SAM" id="SignalP"/>
    </source>
</evidence>
<evidence type="ECO:0000259" key="2">
    <source>
        <dbReference type="Pfam" id="PF07883"/>
    </source>
</evidence>
<comment type="caution">
    <text evidence="3">The sequence shown here is derived from an EMBL/GenBank/DDBJ whole genome shotgun (WGS) entry which is preliminary data.</text>
</comment>
<dbReference type="Pfam" id="PF07883">
    <property type="entry name" value="Cupin_2"/>
    <property type="match status" value="1"/>
</dbReference>
<evidence type="ECO:0000313" key="4">
    <source>
        <dbReference type="Proteomes" id="UP001168552"/>
    </source>
</evidence>
<dbReference type="RefSeq" id="WP_320004212.1">
    <property type="nucleotide sequence ID" value="NZ_JAUHJS010000004.1"/>
</dbReference>
<dbReference type="Proteomes" id="UP001168552">
    <property type="component" value="Unassembled WGS sequence"/>
</dbReference>
<name>A0ABT8F5E0_9BACT</name>
<dbReference type="EMBL" id="JAUHJS010000004">
    <property type="protein sequence ID" value="MDN4165682.1"/>
    <property type="molecule type" value="Genomic_DNA"/>
</dbReference>
<dbReference type="InterPro" id="IPR014710">
    <property type="entry name" value="RmlC-like_jellyroll"/>
</dbReference>
<gene>
    <name evidence="3" type="ORF">QWY31_09220</name>
</gene>
<dbReference type="SUPFAM" id="SSF51182">
    <property type="entry name" value="RmlC-like cupins"/>
    <property type="match status" value="1"/>
</dbReference>
<keyword evidence="1" id="KW-0732">Signal</keyword>
<proteinExistence type="predicted"/>
<dbReference type="InterPro" id="IPR052538">
    <property type="entry name" value="Flavonoid_dioxygenase-like"/>
</dbReference>
<dbReference type="Gene3D" id="2.60.120.10">
    <property type="entry name" value="Jelly Rolls"/>
    <property type="match status" value="1"/>
</dbReference>
<dbReference type="PANTHER" id="PTHR43346:SF1">
    <property type="entry name" value="QUERCETIN 2,3-DIOXYGENASE-RELATED"/>
    <property type="match status" value="1"/>
</dbReference>
<feature type="chain" id="PRO_5045211362" evidence="1">
    <location>
        <begin position="21"/>
        <end position="133"/>
    </location>
</feature>
<feature type="signal peptide" evidence="1">
    <location>
        <begin position="1"/>
        <end position="20"/>
    </location>
</feature>
<feature type="domain" description="Cupin type-2" evidence="2">
    <location>
        <begin position="59"/>
        <end position="119"/>
    </location>
</feature>
<dbReference type="InterPro" id="IPR013096">
    <property type="entry name" value="Cupin_2"/>
</dbReference>
<evidence type="ECO:0000313" key="3">
    <source>
        <dbReference type="EMBL" id="MDN4165682.1"/>
    </source>
</evidence>
<reference evidence="3" key="1">
    <citation type="submission" date="2023-06" db="EMBL/GenBank/DDBJ databases">
        <title>Cytophagales bacterium Strain LB-30, isolated from soil.</title>
        <authorList>
            <person name="Liu B."/>
        </authorList>
    </citation>
    <scope>NUCLEOTIDE SEQUENCE</scope>
    <source>
        <strain evidence="3">LB-30</strain>
    </source>
</reference>